<dbReference type="EMBL" id="JAUSQZ010000001">
    <property type="protein sequence ID" value="MDP9828059.1"/>
    <property type="molecule type" value="Genomic_DNA"/>
</dbReference>
<evidence type="ECO:0000313" key="1">
    <source>
        <dbReference type="EMBL" id="MDP9828059.1"/>
    </source>
</evidence>
<comment type="caution">
    <text evidence="1">The sequence shown here is derived from an EMBL/GenBank/DDBJ whole genome shotgun (WGS) entry which is preliminary data.</text>
</comment>
<accession>A0ABT9P6J7</accession>
<keyword evidence="2" id="KW-1185">Reference proteome</keyword>
<protein>
    <submittedName>
        <fullName evidence="1">Uncharacterized protein</fullName>
    </submittedName>
</protein>
<proteinExistence type="predicted"/>
<reference evidence="1 2" key="1">
    <citation type="submission" date="2023-07" db="EMBL/GenBank/DDBJ databases">
        <title>Sequencing the genomes of 1000 actinobacteria strains.</title>
        <authorList>
            <person name="Klenk H.-P."/>
        </authorList>
    </citation>
    <scope>NUCLEOTIDE SEQUENCE [LARGE SCALE GENOMIC DNA]</scope>
    <source>
        <strain evidence="1 2">DSM 44388</strain>
    </source>
</reference>
<sequence>MTLIFLYLCWCALAAWGPWSPGRYRFPANVGAWILCLWAAVILQPVP</sequence>
<name>A0ABT9P6J7_9ACTN</name>
<evidence type="ECO:0000313" key="2">
    <source>
        <dbReference type="Proteomes" id="UP001235712"/>
    </source>
</evidence>
<dbReference type="Proteomes" id="UP001235712">
    <property type="component" value="Unassembled WGS sequence"/>
</dbReference>
<organism evidence="1 2">
    <name type="scientific">Kineosporia succinea</name>
    <dbReference type="NCBI Taxonomy" id="84632"/>
    <lineage>
        <taxon>Bacteria</taxon>
        <taxon>Bacillati</taxon>
        <taxon>Actinomycetota</taxon>
        <taxon>Actinomycetes</taxon>
        <taxon>Kineosporiales</taxon>
        <taxon>Kineosporiaceae</taxon>
        <taxon>Kineosporia</taxon>
    </lineage>
</organism>
<gene>
    <name evidence="1" type="ORF">J2S57_003808</name>
</gene>